<feature type="region of interest" description="Disordered" evidence="6">
    <location>
        <begin position="266"/>
        <end position="286"/>
    </location>
</feature>
<feature type="region of interest" description="Disordered" evidence="6">
    <location>
        <begin position="170"/>
        <end position="209"/>
    </location>
</feature>
<dbReference type="Gene3D" id="3.40.50.80">
    <property type="entry name" value="Nucleotide-binding domain of ferredoxin-NADP reductase (FNR) module"/>
    <property type="match status" value="1"/>
</dbReference>
<protein>
    <recommendedName>
        <fullName evidence="11">Cytochrome-b5 reductase</fullName>
    </recommendedName>
</protein>
<accession>A0AAN9WLG3</accession>
<feature type="compositionally biased region" description="Pro residues" evidence="6">
    <location>
        <begin position="175"/>
        <end position="184"/>
    </location>
</feature>
<keyword evidence="2" id="KW-0349">Heme</keyword>
<dbReference type="InterPro" id="IPR039261">
    <property type="entry name" value="FNR_nucleotide-bd"/>
</dbReference>
<comment type="caution">
    <text evidence="9">The sequence shown here is derived from an EMBL/GenBank/DDBJ whole genome shotgun (WGS) entry which is preliminary data.</text>
</comment>
<sequence length="602" mass="65011">MPWCGRCCPHSVAAGAVAADEDGEGGEDAQRDAPSAGNPRNKVALQPGHSLMDWIRLGASGRVDLTGVGGRPRDVSPEQLAQHASRGDCWLALRGRVYNVTHYMDFHPGGAEELLRGAGRDATDLFNQVHAWVNYESILQKCVVGRLRRDSQGASDELRAALANSRASLGRMLPPLAPPAPPAPDQAAPAAAEEEEERKQKEAVPGAATQAVAEVGAPRMDWFQQSGALSLVWYAGAARPGWPAARVRLEEGGRALAVALLVPPPSPSPPALPPPPAGAPPSPLVRGAPRRHLRRFAWRRRLAHPVAWPPTHVQRANGKLQVTFRKESAGVWAELGEAAEEEDGEEAAGRRGGGRYEASRVLASLPVTPSTRLLVLRDARRRRLDVPGLGHHVLARALVQGIEVSRRYTPIPPYLHSDFKPDGWEPDCLCLMVKGYPNGALSHHITSLKEGDTLDISEMDGDFDPQILIGAKRLCLLAAGTGITPMLGIIDWVLRQPSCSPDHVLLVCFNRTPEERMWADQLSLTAEQSGGRFQIEHVLSNAGPEWEGRRGHVEITLLRELLPPPGPGVFVSACGPPGFLDASRSIIEEMGYPANLCHLFEG</sequence>
<feature type="domain" description="Cytochrome b5 heme-binding" evidence="7">
    <location>
        <begin position="72"/>
        <end position="148"/>
    </location>
</feature>
<feature type="region of interest" description="Disordered" evidence="6">
    <location>
        <begin position="336"/>
        <end position="355"/>
    </location>
</feature>
<evidence type="ECO:0000256" key="5">
    <source>
        <dbReference type="ARBA" id="ARBA00023004"/>
    </source>
</evidence>
<dbReference type="FunFam" id="3.10.120.10:FF:000001">
    <property type="entry name" value="Cytochrome b5 reductase 4"/>
    <property type="match status" value="1"/>
</dbReference>
<dbReference type="SUPFAM" id="SSF55856">
    <property type="entry name" value="Cytochrome b5-like heme/steroid binding domain"/>
    <property type="match status" value="1"/>
</dbReference>
<dbReference type="InterPro" id="IPR008333">
    <property type="entry name" value="Cbr1-like_FAD-bd_dom"/>
</dbReference>
<evidence type="ECO:0000313" key="9">
    <source>
        <dbReference type="EMBL" id="KAK7872919.1"/>
    </source>
</evidence>
<dbReference type="Gene3D" id="2.40.30.10">
    <property type="entry name" value="Translation factors"/>
    <property type="match status" value="1"/>
</dbReference>
<comment type="similarity">
    <text evidence="1">Belongs to the flavoprotein pyridine nucleotide cytochrome reductase family.</text>
</comment>
<dbReference type="Proteomes" id="UP001378592">
    <property type="component" value="Unassembled WGS sequence"/>
</dbReference>
<evidence type="ECO:0000313" key="10">
    <source>
        <dbReference type="Proteomes" id="UP001378592"/>
    </source>
</evidence>
<dbReference type="EMBL" id="JAZDUA010000018">
    <property type="protein sequence ID" value="KAK7872919.1"/>
    <property type="molecule type" value="Genomic_DNA"/>
</dbReference>
<keyword evidence="4" id="KW-0560">Oxidoreductase</keyword>
<feature type="domain" description="FAD-binding FR-type" evidence="8">
    <location>
        <begin position="354"/>
        <end position="466"/>
    </location>
</feature>
<dbReference type="InterPro" id="IPR051872">
    <property type="entry name" value="Cytochrome_b5/Flavoprotein_Rdt"/>
</dbReference>
<dbReference type="InterPro" id="IPR001433">
    <property type="entry name" value="OxRdtase_FAD/NAD-bd"/>
</dbReference>
<dbReference type="InterPro" id="IPR018506">
    <property type="entry name" value="Cyt_B5_heme-BS"/>
</dbReference>
<dbReference type="Pfam" id="PF00173">
    <property type="entry name" value="Cyt-b5"/>
    <property type="match status" value="1"/>
</dbReference>
<dbReference type="GO" id="GO:0020037">
    <property type="term" value="F:heme binding"/>
    <property type="evidence" value="ECO:0007669"/>
    <property type="project" value="InterPro"/>
</dbReference>
<dbReference type="InterPro" id="IPR017927">
    <property type="entry name" value="FAD-bd_FR_type"/>
</dbReference>
<evidence type="ECO:0008006" key="11">
    <source>
        <dbReference type="Google" id="ProtNLM"/>
    </source>
</evidence>
<name>A0AAN9WLG3_9ORTH</name>
<keyword evidence="10" id="KW-1185">Reference proteome</keyword>
<dbReference type="CDD" id="cd06183">
    <property type="entry name" value="cyt_b5_reduct_like"/>
    <property type="match status" value="1"/>
</dbReference>
<evidence type="ECO:0000256" key="1">
    <source>
        <dbReference type="ARBA" id="ARBA00006105"/>
    </source>
</evidence>
<dbReference type="PANTHER" id="PTHR46237:SF1">
    <property type="entry name" value="CYTOCHROME B5 REDUCTASE 4"/>
    <property type="match status" value="1"/>
</dbReference>
<dbReference type="Pfam" id="PF00175">
    <property type="entry name" value="NAD_binding_1"/>
    <property type="match status" value="1"/>
</dbReference>
<dbReference type="InterPro" id="IPR017938">
    <property type="entry name" value="Riboflavin_synthase-like_b-brl"/>
</dbReference>
<dbReference type="Pfam" id="PF00970">
    <property type="entry name" value="FAD_binding_6"/>
    <property type="match status" value="1"/>
</dbReference>
<dbReference type="Gene3D" id="3.10.120.10">
    <property type="entry name" value="Cytochrome b5-like heme/steroid binding domain"/>
    <property type="match status" value="1"/>
</dbReference>
<dbReference type="GO" id="GO:0005783">
    <property type="term" value="C:endoplasmic reticulum"/>
    <property type="evidence" value="ECO:0007669"/>
    <property type="project" value="TreeGrafter"/>
</dbReference>
<dbReference type="GO" id="GO:0006801">
    <property type="term" value="P:superoxide metabolic process"/>
    <property type="evidence" value="ECO:0007669"/>
    <property type="project" value="TreeGrafter"/>
</dbReference>
<dbReference type="GO" id="GO:0004128">
    <property type="term" value="F:cytochrome-b5 reductase activity, acting on NAD(P)H"/>
    <property type="evidence" value="ECO:0007669"/>
    <property type="project" value="TreeGrafter"/>
</dbReference>
<dbReference type="InterPro" id="IPR036400">
    <property type="entry name" value="Cyt_B5-like_heme/steroid_sf"/>
</dbReference>
<dbReference type="InterPro" id="IPR001199">
    <property type="entry name" value="Cyt_B5-like_heme/steroid-bd"/>
</dbReference>
<dbReference type="PANTHER" id="PTHR46237">
    <property type="entry name" value="CYTOCHROME B5 REDUCTASE 4 FAMILY MEMBER"/>
    <property type="match status" value="1"/>
</dbReference>
<evidence type="ECO:0000256" key="3">
    <source>
        <dbReference type="ARBA" id="ARBA00022723"/>
    </source>
</evidence>
<dbReference type="SMART" id="SM01117">
    <property type="entry name" value="Cyt-b5"/>
    <property type="match status" value="1"/>
</dbReference>
<evidence type="ECO:0000256" key="2">
    <source>
        <dbReference type="ARBA" id="ARBA00022617"/>
    </source>
</evidence>
<feature type="region of interest" description="Disordered" evidence="6">
    <location>
        <begin position="19"/>
        <end position="44"/>
    </location>
</feature>
<evidence type="ECO:0000256" key="6">
    <source>
        <dbReference type="SAM" id="MobiDB-lite"/>
    </source>
</evidence>
<gene>
    <name evidence="9" type="ORF">R5R35_004239</name>
</gene>
<feature type="compositionally biased region" description="Acidic residues" evidence="6">
    <location>
        <begin position="337"/>
        <end position="346"/>
    </location>
</feature>
<dbReference type="PROSITE" id="PS50255">
    <property type="entry name" value="CYTOCHROME_B5_2"/>
    <property type="match status" value="1"/>
</dbReference>
<dbReference type="AlphaFoldDB" id="A0AAN9WLG3"/>
<proteinExistence type="inferred from homology"/>
<keyword evidence="3" id="KW-0479">Metal-binding</keyword>
<dbReference type="SUPFAM" id="SSF63380">
    <property type="entry name" value="Riboflavin synthase domain-like"/>
    <property type="match status" value="1"/>
</dbReference>
<dbReference type="PROSITE" id="PS51384">
    <property type="entry name" value="FAD_FR"/>
    <property type="match status" value="1"/>
</dbReference>
<organism evidence="9 10">
    <name type="scientific">Gryllus longicercus</name>
    <dbReference type="NCBI Taxonomy" id="2509291"/>
    <lineage>
        <taxon>Eukaryota</taxon>
        <taxon>Metazoa</taxon>
        <taxon>Ecdysozoa</taxon>
        <taxon>Arthropoda</taxon>
        <taxon>Hexapoda</taxon>
        <taxon>Insecta</taxon>
        <taxon>Pterygota</taxon>
        <taxon>Neoptera</taxon>
        <taxon>Polyneoptera</taxon>
        <taxon>Orthoptera</taxon>
        <taxon>Ensifera</taxon>
        <taxon>Gryllidea</taxon>
        <taxon>Grylloidea</taxon>
        <taxon>Gryllidae</taxon>
        <taxon>Gryllinae</taxon>
        <taxon>Gryllus</taxon>
    </lineage>
</organism>
<dbReference type="SUPFAM" id="SSF52343">
    <property type="entry name" value="Ferredoxin reductase-like, C-terminal NADP-linked domain"/>
    <property type="match status" value="1"/>
</dbReference>
<reference evidence="9 10" key="1">
    <citation type="submission" date="2024-03" db="EMBL/GenBank/DDBJ databases">
        <title>The genome assembly and annotation of the cricket Gryllus longicercus Weissman &amp; Gray.</title>
        <authorList>
            <person name="Szrajer S."/>
            <person name="Gray D."/>
            <person name="Ylla G."/>
        </authorList>
    </citation>
    <scope>NUCLEOTIDE SEQUENCE [LARGE SCALE GENOMIC DNA]</scope>
    <source>
        <strain evidence="9">DAG 2021-001</strain>
        <tissue evidence="9">Whole body minus gut</tissue>
    </source>
</reference>
<evidence type="ECO:0000259" key="8">
    <source>
        <dbReference type="PROSITE" id="PS51384"/>
    </source>
</evidence>
<evidence type="ECO:0000259" key="7">
    <source>
        <dbReference type="PROSITE" id="PS50255"/>
    </source>
</evidence>
<dbReference type="PROSITE" id="PS00191">
    <property type="entry name" value="CYTOCHROME_B5_1"/>
    <property type="match status" value="1"/>
</dbReference>
<dbReference type="PRINTS" id="PR00406">
    <property type="entry name" value="CYTB5RDTASE"/>
</dbReference>
<evidence type="ECO:0000256" key="4">
    <source>
        <dbReference type="ARBA" id="ARBA00023002"/>
    </source>
</evidence>
<dbReference type="GO" id="GO:0046872">
    <property type="term" value="F:metal ion binding"/>
    <property type="evidence" value="ECO:0007669"/>
    <property type="project" value="UniProtKB-KW"/>
</dbReference>
<feature type="compositionally biased region" description="Pro residues" evidence="6">
    <location>
        <begin position="266"/>
        <end position="283"/>
    </location>
</feature>
<keyword evidence="5" id="KW-0408">Iron</keyword>